<evidence type="ECO:0000313" key="3">
    <source>
        <dbReference type="EMBL" id="EFN71689.1"/>
    </source>
</evidence>
<dbReference type="Proteomes" id="UP000000311">
    <property type="component" value="Unassembled WGS sequence"/>
</dbReference>
<dbReference type="InParanoid" id="E2A4E2"/>
<dbReference type="EMBL" id="GL436635">
    <property type="protein sequence ID" value="EFN71689.1"/>
    <property type="molecule type" value="Genomic_DNA"/>
</dbReference>
<dbReference type="GO" id="GO:0006264">
    <property type="term" value="P:mitochondrial DNA replication"/>
    <property type="evidence" value="ECO:0007669"/>
    <property type="project" value="TreeGrafter"/>
</dbReference>
<dbReference type="OrthoDB" id="1078367at2759"/>
<dbReference type="SUPFAM" id="SSF50249">
    <property type="entry name" value="Nucleic acid-binding proteins"/>
    <property type="match status" value="1"/>
</dbReference>
<evidence type="ECO:0000256" key="2">
    <source>
        <dbReference type="PROSITE-ProRule" id="PRU00252"/>
    </source>
</evidence>
<sequence length="144" mass="16667">MFRKVTLGMRSQIGRLNNMRYSSQNFYQEVNDTTKVEKSINNVTLLGRVGADPQKRGSSEHPVIIFSLATHTNYKYETGNYMQKTEWHKVCVFKPNLRDAVYSYLKKGQRVMVNGRISYSEFKDEEGNPRPSTAIIADDVIFFQ</sequence>
<gene>
    <name evidence="3" type="ORF">EAG_14272</name>
</gene>
<dbReference type="NCBIfam" id="TIGR00621">
    <property type="entry name" value="ssb"/>
    <property type="match status" value="1"/>
</dbReference>
<dbReference type="Gene3D" id="2.40.50.140">
    <property type="entry name" value="Nucleic acid-binding proteins"/>
    <property type="match status" value="1"/>
</dbReference>
<dbReference type="GO" id="GO:0003697">
    <property type="term" value="F:single-stranded DNA binding"/>
    <property type="evidence" value="ECO:0007669"/>
    <property type="project" value="InterPro"/>
</dbReference>
<reference evidence="3 4" key="1">
    <citation type="journal article" date="2010" name="Science">
        <title>Genomic comparison of the ants Camponotus floridanus and Harpegnathos saltator.</title>
        <authorList>
            <person name="Bonasio R."/>
            <person name="Zhang G."/>
            <person name="Ye C."/>
            <person name="Mutti N.S."/>
            <person name="Fang X."/>
            <person name="Qin N."/>
            <person name="Donahue G."/>
            <person name="Yang P."/>
            <person name="Li Q."/>
            <person name="Li C."/>
            <person name="Zhang P."/>
            <person name="Huang Z."/>
            <person name="Berger S.L."/>
            <person name="Reinberg D."/>
            <person name="Wang J."/>
            <person name="Liebig J."/>
        </authorList>
    </citation>
    <scope>NUCLEOTIDE SEQUENCE [LARGE SCALE GENOMIC DNA]</scope>
    <source>
        <strain evidence="4">C129</strain>
    </source>
</reference>
<dbReference type="Pfam" id="PF00436">
    <property type="entry name" value="SSB"/>
    <property type="match status" value="1"/>
</dbReference>
<evidence type="ECO:0000256" key="1">
    <source>
        <dbReference type="ARBA" id="ARBA00023125"/>
    </source>
</evidence>
<evidence type="ECO:0000313" key="4">
    <source>
        <dbReference type="Proteomes" id="UP000000311"/>
    </source>
</evidence>
<protein>
    <submittedName>
        <fullName evidence="3">Single-stranded DNA-binding protein, mitochondrial</fullName>
    </submittedName>
</protein>
<dbReference type="InterPro" id="IPR000424">
    <property type="entry name" value="Primosome_PriB/ssb"/>
</dbReference>
<organism evidence="4">
    <name type="scientific">Camponotus floridanus</name>
    <name type="common">Florida carpenter ant</name>
    <dbReference type="NCBI Taxonomy" id="104421"/>
    <lineage>
        <taxon>Eukaryota</taxon>
        <taxon>Metazoa</taxon>
        <taxon>Ecdysozoa</taxon>
        <taxon>Arthropoda</taxon>
        <taxon>Hexapoda</taxon>
        <taxon>Insecta</taxon>
        <taxon>Pterygota</taxon>
        <taxon>Neoptera</taxon>
        <taxon>Endopterygota</taxon>
        <taxon>Hymenoptera</taxon>
        <taxon>Apocrita</taxon>
        <taxon>Aculeata</taxon>
        <taxon>Formicoidea</taxon>
        <taxon>Formicidae</taxon>
        <taxon>Formicinae</taxon>
        <taxon>Camponotus</taxon>
    </lineage>
</organism>
<name>E2A4E2_CAMFO</name>
<dbReference type="InterPro" id="IPR012340">
    <property type="entry name" value="NA-bd_OB-fold"/>
</dbReference>
<dbReference type="STRING" id="104421.E2A4E2"/>
<dbReference type="OMA" id="KTQWHRI"/>
<dbReference type="HAMAP" id="MF_00984">
    <property type="entry name" value="SSB"/>
    <property type="match status" value="1"/>
</dbReference>
<keyword evidence="1 2" id="KW-0238">DNA-binding</keyword>
<keyword evidence="4" id="KW-1185">Reference proteome</keyword>
<dbReference type="PROSITE" id="PS50935">
    <property type="entry name" value="SSB"/>
    <property type="match status" value="1"/>
</dbReference>
<dbReference type="FunFam" id="2.40.50.140:FF:000269">
    <property type="entry name" value="Single-stranded DNA-binding protein"/>
    <property type="match status" value="1"/>
</dbReference>
<dbReference type="InterPro" id="IPR011344">
    <property type="entry name" value="ssDNA-bd"/>
</dbReference>
<accession>E2A4E2</accession>
<dbReference type="GO" id="GO:0042645">
    <property type="term" value="C:mitochondrial nucleoid"/>
    <property type="evidence" value="ECO:0007669"/>
    <property type="project" value="TreeGrafter"/>
</dbReference>
<proteinExistence type="inferred from homology"/>
<dbReference type="AlphaFoldDB" id="E2A4E2"/>
<dbReference type="PANTHER" id="PTHR10302:SF0">
    <property type="entry name" value="SINGLE-STRANDED DNA-BINDING PROTEIN, MITOCHONDRIAL"/>
    <property type="match status" value="1"/>
</dbReference>
<dbReference type="PANTHER" id="PTHR10302">
    <property type="entry name" value="SINGLE-STRANDED DNA-BINDING PROTEIN"/>
    <property type="match status" value="1"/>
</dbReference>
<dbReference type="CDD" id="cd04496">
    <property type="entry name" value="SSB_OBF"/>
    <property type="match status" value="1"/>
</dbReference>
<dbReference type="FunCoup" id="E2A4E2">
    <property type="interactions" value="1450"/>
</dbReference>
<dbReference type="KEGG" id="cfo:105248355"/>